<dbReference type="InterPro" id="IPR033424">
    <property type="entry name" value="MASE4"/>
</dbReference>
<dbReference type="CDD" id="cd01948">
    <property type="entry name" value="EAL"/>
    <property type="match status" value="1"/>
</dbReference>
<dbReference type="Pfam" id="PF00989">
    <property type="entry name" value="PAS"/>
    <property type="match status" value="1"/>
</dbReference>
<gene>
    <name evidence="4" type="ORF">GCM10010531_43240</name>
</gene>
<dbReference type="PROSITE" id="PS50113">
    <property type="entry name" value="PAC"/>
    <property type="match status" value="1"/>
</dbReference>
<dbReference type="Gene3D" id="3.20.20.450">
    <property type="entry name" value="EAL domain"/>
    <property type="match status" value="1"/>
</dbReference>
<keyword evidence="1" id="KW-1133">Transmembrane helix</keyword>
<keyword evidence="5" id="KW-1185">Reference proteome</keyword>
<dbReference type="EMBL" id="BAAAVV010000019">
    <property type="protein sequence ID" value="GAA3184404.1"/>
    <property type="molecule type" value="Genomic_DNA"/>
</dbReference>
<dbReference type="InterPro" id="IPR035919">
    <property type="entry name" value="EAL_sf"/>
</dbReference>
<protein>
    <recommendedName>
        <fullName evidence="6">PAS domain S-box-containing protein</fullName>
    </recommendedName>
</protein>
<sequence>MPAADPAQRAWGDHRSPLVPLLILGAVVGAALTTGSATLPALEAFLPISLAVVCCFDLLSVVLLLGQFLNTGRARSLVLACAYSVSLVTLLGRAATFPGALGSSGVALDVPASTPSWLWVVWNLLFAPLLALAMAPWPKGARQNVHSSRRRRVGVLAMAASVAVGALAVAAVVGFAERLPVLIDGADTSELTRVAGPVLLPVVGIAACVAVAGAWRRTDPERWAGLAAAAALGDVLLTLTAGARYSAGWYTARSLTIVSAGAILFALLAEFNGIRRRLADEGERLRVMLDRTDRLERLQHTLLGHMADGVLMWGRHGEVVASNPAAHALLGVSGQQMPTVGPADARWQLRRSDGSPWAGGETPMAAAFRSGTGGQEILGVRTADGTSRWLTVKTAPVLGPGGSVEYVVCSMSDVTAEHGAAQAAAEEQRMRRTRIEAVLAAGGPTMVFQPIVELATGATVGVEALARFPGRPERRPDEWFAEAAGVGLGVELELCAVRDALAALDRLPAHAYLSINVGPTAVTAPELRDLLRGVPAGRVVLELTEHVGVEDYTALTTALDALRAEGLRLAVDDAGSGFASLRHILNLRPDLIKLDGALVAGMDADPARRALAGSLMAFGAEIGAEVIAEGIENAREEAVLRRLGIRFGQGFHLGRPGALGDDVVPAAARGVDSYSGA</sequence>
<dbReference type="SMART" id="SM00086">
    <property type="entry name" value="PAC"/>
    <property type="match status" value="1"/>
</dbReference>
<dbReference type="InterPro" id="IPR013767">
    <property type="entry name" value="PAS_fold"/>
</dbReference>
<proteinExistence type="predicted"/>
<feature type="domain" description="PAC" evidence="2">
    <location>
        <begin position="373"/>
        <end position="426"/>
    </location>
</feature>
<evidence type="ECO:0000259" key="3">
    <source>
        <dbReference type="PROSITE" id="PS50883"/>
    </source>
</evidence>
<dbReference type="SUPFAM" id="SSF55785">
    <property type="entry name" value="PYP-like sensor domain (PAS domain)"/>
    <property type="match status" value="1"/>
</dbReference>
<evidence type="ECO:0000313" key="5">
    <source>
        <dbReference type="Proteomes" id="UP001499924"/>
    </source>
</evidence>
<dbReference type="InterPro" id="IPR001633">
    <property type="entry name" value="EAL_dom"/>
</dbReference>
<dbReference type="Gene3D" id="3.30.450.20">
    <property type="entry name" value="PAS domain"/>
    <property type="match status" value="1"/>
</dbReference>
<evidence type="ECO:0008006" key="6">
    <source>
        <dbReference type="Google" id="ProtNLM"/>
    </source>
</evidence>
<name>A0ABP6PR70_9ACTN</name>
<keyword evidence="1" id="KW-0812">Transmembrane</keyword>
<feature type="transmembrane region" description="Helical" evidence="1">
    <location>
        <begin position="18"/>
        <end position="39"/>
    </location>
</feature>
<feature type="transmembrane region" description="Helical" evidence="1">
    <location>
        <begin position="77"/>
        <end position="96"/>
    </location>
</feature>
<evidence type="ECO:0000256" key="1">
    <source>
        <dbReference type="SAM" id="Phobius"/>
    </source>
</evidence>
<dbReference type="CDD" id="cd00130">
    <property type="entry name" value="PAS"/>
    <property type="match status" value="1"/>
</dbReference>
<dbReference type="SUPFAM" id="SSF141868">
    <property type="entry name" value="EAL domain-like"/>
    <property type="match status" value="1"/>
</dbReference>
<dbReference type="Pfam" id="PF00563">
    <property type="entry name" value="EAL"/>
    <property type="match status" value="1"/>
</dbReference>
<feature type="transmembrane region" description="Helical" evidence="1">
    <location>
        <begin position="45"/>
        <end position="65"/>
    </location>
</feature>
<dbReference type="Pfam" id="PF17158">
    <property type="entry name" value="MASE4"/>
    <property type="match status" value="1"/>
</dbReference>
<dbReference type="Proteomes" id="UP001499924">
    <property type="component" value="Unassembled WGS sequence"/>
</dbReference>
<keyword evidence="1" id="KW-0472">Membrane</keyword>
<dbReference type="InterPro" id="IPR001610">
    <property type="entry name" value="PAC"/>
</dbReference>
<evidence type="ECO:0000259" key="2">
    <source>
        <dbReference type="PROSITE" id="PS50113"/>
    </source>
</evidence>
<reference evidence="5" key="1">
    <citation type="journal article" date="2019" name="Int. J. Syst. Evol. Microbiol.">
        <title>The Global Catalogue of Microorganisms (GCM) 10K type strain sequencing project: providing services to taxonomists for standard genome sequencing and annotation.</title>
        <authorList>
            <consortium name="The Broad Institute Genomics Platform"/>
            <consortium name="The Broad Institute Genome Sequencing Center for Infectious Disease"/>
            <person name="Wu L."/>
            <person name="Ma J."/>
        </authorList>
    </citation>
    <scope>NUCLEOTIDE SEQUENCE [LARGE SCALE GENOMIC DNA]</scope>
    <source>
        <strain evidence="5">JCM 15614</strain>
    </source>
</reference>
<feature type="transmembrane region" description="Helical" evidence="1">
    <location>
        <begin position="116"/>
        <end position="135"/>
    </location>
</feature>
<dbReference type="PROSITE" id="PS50883">
    <property type="entry name" value="EAL"/>
    <property type="match status" value="1"/>
</dbReference>
<dbReference type="InterPro" id="IPR035965">
    <property type="entry name" value="PAS-like_dom_sf"/>
</dbReference>
<dbReference type="InterPro" id="IPR000700">
    <property type="entry name" value="PAS-assoc_C"/>
</dbReference>
<feature type="transmembrane region" description="Helical" evidence="1">
    <location>
        <begin position="196"/>
        <end position="216"/>
    </location>
</feature>
<dbReference type="RefSeq" id="WP_344691262.1">
    <property type="nucleotide sequence ID" value="NZ_BAAAVV010000019.1"/>
</dbReference>
<dbReference type="PANTHER" id="PTHR33121">
    <property type="entry name" value="CYCLIC DI-GMP PHOSPHODIESTERASE PDEF"/>
    <property type="match status" value="1"/>
</dbReference>
<dbReference type="SMART" id="SM00052">
    <property type="entry name" value="EAL"/>
    <property type="match status" value="1"/>
</dbReference>
<feature type="transmembrane region" description="Helical" evidence="1">
    <location>
        <begin position="155"/>
        <end position="176"/>
    </location>
</feature>
<feature type="domain" description="EAL" evidence="3">
    <location>
        <begin position="428"/>
        <end position="670"/>
    </location>
</feature>
<dbReference type="InterPro" id="IPR000014">
    <property type="entry name" value="PAS"/>
</dbReference>
<dbReference type="PANTHER" id="PTHR33121:SF76">
    <property type="entry name" value="SIGNALING PROTEIN"/>
    <property type="match status" value="1"/>
</dbReference>
<organism evidence="4 5">
    <name type="scientific">Blastococcus jejuensis</name>
    <dbReference type="NCBI Taxonomy" id="351224"/>
    <lineage>
        <taxon>Bacteria</taxon>
        <taxon>Bacillati</taxon>
        <taxon>Actinomycetota</taxon>
        <taxon>Actinomycetes</taxon>
        <taxon>Geodermatophilales</taxon>
        <taxon>Geodermatophilaceae</taxon>
        <taxon>Blastococcus</taxon>
    </lineage>
</organism>
<dbReference type="InterPro" id="IPR050706">
    <property type="entry name" value="Cyclic-di-GMP_PDE-like"/>
</dbReference>
<evidence type="ECO:0000313" key="4">
    <source>
        <dbReference type="EMBL" id="GAA3184404.1"/>
    </source>
</evidence>
<comment type="caution">
    <text evidence="4">The sequence shown here is derived from an EMBL/GenBank/DDBJ whole genome shotgun (WGS) entry which is preliminary data.</text>
</comment>
<feature type="transmembrane region" description="Helical" evidence="1">
    <location>
        <begin position="249"/>
        <end position="269"/>
    </location>
</feature>
<accession>A0ABP6PR70</accession>